<dbReference type="InterPro" id="IPR036421">
    <property type="entry name" value="Fe_dep_repressor_sf"/>
</dbReference>
<organism evidence="6 7">
    <name type="scientific">Lacrimispora defluvii</name>
    <dbReference type="NCBI Taxonomy" id="2719233"/>
    <lineage>
        <taxon>Bacteria</taxon>
        <taxon>Bacillati</taxon>
        <taxon>Bacillota</taxon>
        <taxon>Clostridia</taxon>
        <taxon>Lachnospirales</taxon>
        <taxon>Lachnospiraceae</taxon>
        <taxon>Lacrimispora</taxon>
    </lineage>
</organism>
<dbReference type="Proteomes" id="UP000539052">
    <property type="component" value="Unassembled WGS sequence"/>
</dbReference>
<keyword evidence="7" id="KW-1185">Reference proteome</keyword>
<evidence type="ECO:0000313" key="6">
    <source>
        <dbReference type="EMBL" id="NNJ31781.1"/>
    </source>
</evidence>
<evidence type="ECO:0000256" key="2">
    <source>
        <dbReference type="ARBA" id="ARBA00023015"/>
    </source>
</evidence>
<comment type="similarity">
    <text evidence="1">Belongs to the DtxR/MntR family.</text>
</comment>
<gene>
    <name evidence="6" type="ORF">G9470_18560</name>
</gene>
<name>A0ABX1VTU2_9FIRM</name>
<dbReference type="PANTHER" id="PTHR33238">
    <property type="entry name" value="IRON (METAL) DEPENDENT REPRESSOR, DTXR FAMILY"/>
    <property type="match status" value="1"/>
</dbReference>
<reference evidence="6 7" key="1">
    <citation type="submission" date="2020-03" db="EMBL/GenBank/DDBJ databases">
        <title>Genome Sequence of industrial isolate, B5A.</title>
        <authorList>
            <person name="Sharma S."/>
            <person name="Patil P.B."/>
            <person name="Korpole S."/>
        </authorList>
    </citation>
    <scope>NUCLEOTIDE SEQUENCE [LARGE SCALE GENOMIC DNA]</scope>
    <source>
        <strain evidence="6 7">PI-S10-B5A</strain>
    </source>
</reference>
<dbReference type="InterPro" id="IPR022689">
    <property type="entry name" value="Iron_dep_repressor"/>
</dbReference>
<dbReference type="SUPFAM" id="SSF47979">
    <property type="entry name" value="Iron-dependent repressor protein, dimerization domain"/>
    <property type="match status" value="1"/>
</dbReference>
<dbReference type="Gene3D" id="1.10.60.10">
    <property type="entry name" value="Iron dependent repressor, metal binding and dimerisation domain"/>
    <property type="match status" value="1"/>
</dbReference>
<accession>A0ABX1VTU2</accession>
<dbReference type="InterPro" id="IPR036388">
    <property type="entry name" value="WH-like_DNA-bd_sf"/>
</dbReference>
<feature type="domain" description="HTH dtxR-type" evidence="5">
    <location>
        <begin position="29"/>
        <end position="90"/>
    </location>
</feature>
<evidence type="ECO:0000256" key="4">
    <source>
        <dbReference type="ARBA" id="ARBA00023163"/>
    </source>
</evidence>
<dbReference type="InterPro" id="IPR001367">
    <property type="entry name" value="Fe_dep_repressor"/>
</dbReference>
<dbReference type="InterPro" id="IPR022687">
    <property type="entry name" value="HTH_DTXR"/>
</dbReference>
<evidence type="ECO:0000256" key="1">
    <source>
        <dbReference type="ARBA" id="ARBA00007871"/>
    </source>
</evidence>
<comment type="caution">
    <text evidence="6">The sequence shown here is derived from an EMBL/GenBank/DDBJ whole genome shotgun (WGS) entry which is preliminary data.</text>
</comment>
<keyword evidence="2" id="KW-0805">Transcription regulation</keyword>
<dbReference type="Pfam" id="PF02742">
    <property type="entry name" value="Fe_dep_repr_C"/>
    <property type="match status" value="1"/>
</dbReference>
<protein>
    <submittedName>
        <fullName evidence="6">Metal-dependent transcriptional regulator</fullName>
    </submittedName>
</protein>
<sequence length="151" mass="16641">MATIHFALQFNGGGSAVKQDKNDLIRKKLSSSREEYLKAIYMLSQRSQLVRSIDIAVYLGVSKPSVHCAVNALQDEGLVIKPLGGEIQLTEKGRQQGEIITAKFQIIKDFLIACCNVNELTASADACKMEHIISNDSVFAILTQTKTKRLT</sequence>
<dbReference type="PANTHER" id="PTHR33238:SF7">
    <property type="entry name" value="IRON-DEPENDENT TRANSCRIPTIONAL REGULATOR"/>
    <property type="match status" value="1"/>
</dbReference>
<evidence type="ECO:0000256" key="3">
    <source>
        <dbReference type="ARBA" id="ARBA00023125"/>
    </source>
</evidence>
<dbReference type="SUPFAM" id="SSF46785">
    <property type="entry name" value="Winged helix' DNA-binding domain"/>
    <property type="match status" value="1"/>
</dbReference>
<dbReference type="SMART" id="SM00529">
    <property type="entry name" value="HTH_DTXR"/>
    <property type="match status" value="1"/>
</dbReference>
<dbReference type="EMBL" id="JAAOXG010000039">
    <property type="protein sequence ID" value="NNJ31781.1"/>
    <property type="molecule type" value="Genomic_DNA"/>
</dbReference>
<dbReference type="Pfam" id="PF01325">
    <property type="entry name" value="Fe_dep_repress"/>
    <property type="match status" value="1"/>
</dbReference>
<evidence type="ECO:0000313" key="7">
    <source>
        <dbReference type="Proteomes" id="UP000539052"/>
    </source>
</evidence>
<proteinExistence type="inferred from homology"/>
<dbReference type="PROSITE" id="PS50944">
    <property type="entry name" value="HTH_DTXR"/>
    <property type="match status" value="1"/>
</dbReference>
<dbReference type="InterPro" id="IPR036390">
    <property type="entry name" value="WH_DNA-bd_sf"/>
</dbReference>
<keyword evidence="3" id="KW-0238">DNA-binding</keyword>
<dbReference type="Gene3D" id="1.10.10.10">
    <property type="entry name" value="Winged helix-like DNA-binding domain superfamily/Winged helix DNA-binding domain"/>
    <property type="match status" value="1"/>
</dbReference>
<keyword evidence="4" id="KW-0804">Transcription</keyword>
<dbReference type="InterPro" id="IPR050536">
    <property type="entry name" value="DtxR_MntR_Metal-Reg"/>
</dbReference>
<evidence type="ECO:0000259" key="5">
    <source>
        <dbReference type="PROSITE" id="PS50944"/>
    </source>
</evidence>